<protein>
    <recommendedName>
        <fullName evidence="5">Flagellar hook-associated protein 2</fullName>
        <shortName evidence="5">HAP2</shortName>
    </recommendedName>
    <alternativeName>
        <fullName evidence="5">Flagellar cap protein</fullName>
    </alternativeName>
</protein>
<dbReference type="InterPro" id="IPR003481">
    <property type="entry name" value="FliD_N"/>
</dbReference>
<keyword evidence="4 5" id="KW-0975">Bacterial flagellum</keyword>
<proteinExistence type="inferred from homology"/>
<evidence type="ECO:0000256" key="5">
    <source>
        <dbReference type="RuleBase" id="RU362066"/>
    </source>
</evidence>
<keyword evidence="8" id="KW-0282">Flagellum</keyword>
<dbReference type="GO" id="GO:0071973">
    <property type="term" value="P:bacterial-type flagellum-dependent cell motility"/>
    <property type="evidence" value="ECO:0007669"/>
    <property type="project" value="TreeGrafter"/>
</dbReference>
<evidence type="ECO:0000256" key="2">
    <source>
        <dbReference type="ARBA" id="ARBA00011255"/>
    </source>
</evidence>
<dbReference type="Pfam" id="PF07195">
    <property type="entry name" value="FliD_C"/>
    <property type="match status" value="1"/>
</dbReference>
<dbReference type="STRING" id="1122184.SAMN02745176_00072"/>
<evidence type="ECO:0000313" key="8">
    <source>
        <dbReference type="EMBL" id="SHI39032.1"/>
    </source>
</evidence>
<keyword evidence="8" id="KW-0966">Cell projection</keyword>
<dbReference type="Proteomes" id="UP000184442">
    <property type="component" value="Unassembled WGS sequence"/>
</dbReference>
<keyword evidence="9" id="KW-1185">Reference proteome</keyword>
<accession>A0A1M6ARD4</accession>
<evidence type="ECO:0000313" key="9">
    <source>
        <dbReference type="Proteomes" id="UP000184442"/>
    </source>
</evidence>
<evidence type="ECO:0000256" key="3">
    <source>
        <dbReference type="ARBA" id="ARBA00023054"/>
    </source>
</evidence>
<dbReference type="InterPro" id="IPR040026">
    <property type="entry name" value="FliD"/>
</dbReference>
<evidence type="ECO:0000259" key="6">
    <source>
        <dbReference type="Pfam" id="PF02465"/>
    </source>
</evidence>
<evidence type="ECO:0000259" key="7">
    <source>
        <dbReference type="Pfam" id="PF07195"/>
    </source>
</evidence>
<dbReference type="AlphaFoldDB" id="A0A1M6ARD4"/>
<dbReference type="PANTHER" id="PTHR30288:SF0">
    <property type="entry name" value="FLAGELLAR HOOK-ASSOCIATED PROTEIN 2"/>
    <property type="match status" value="1"/>
</dbReference>
<dbReference type="InterPro" id="IPR010810">
    <property type="entry name" value="Flagellin_hook_IN_motif"/>
</dbReference>
<dbReference type="PANTHER" id="PTHR30288">
    <property type="entry name" value="FLAGELLAR CAP/ASSEMBLY PROTEIN FLID"/>
    <property type="match status" value="1"/>
</dbReference>
<gene>
    <name evidence="8" type="ORF">SAMN02745176_00072</name>
</gene>
<sequence length="542" mass="61238">MASSISNILNTKLRFTGMASGLDTDAIVQQMIRVQQAKVDKVKQEKQLLEWKRDDYRSIINMLRSFKDEFFDVLKPATYMRSSSTYYAYKVKTTDENVATAKSNGKVAMMEHTIKVEQLAEKAKMESRVGELGLNGLSMDSKISEVANSLGLNLEDNKLSLEINGEEIKISADKTLNDLISAINNSDAGVRISYSSFLDKFIVESKATGADEKIDVISNSNAKNLFYGLGFDVDEVKYGKNAKFKLDGKKDSNGQEVITEKNSNTFTIDGVTYTLTGVGEAKITLTQDTDAIYEKIKSFIDKYNEIVEKITTKVTEKRPRSGGTDKGDYYLPLTDEQREAMTEDEIKKWEEKAKTGLLRNDSLLHGVLERMRSAMNDLTEAGGLFSIGISTGSWRNGAKLFIDEDKLKKAIEDNLDKVVEIFTKTSEISYSPDNSSELRDKRYKESGVVERLFDVLQDYIRTTRSESGQKGLLLEKAGLVGDVTEYQNTLTKQINEKQDYIQELINKLYEKQESLYIKFAYMETALSRMSAQSSWFTQNFNR</sequence>
<comment type="subcellular location">
    <subcellularLocation>
        <location evidence="5">Secreted</location>
    </subcellularLocation>
    <subcellularLocation>
        <location evidence="5">Bacterial flagellum</location>
    </subcellularLocation>
</comment>
<keyword evidence="5" id="KW-0964">Secreted</keyword>
<dbReference type="GO" id="GO:0009421">
    <property type="term" value="C:bacterial-type flagellum filament cap"/>
    <property type="evidence" value="ECO:0007669"/>
    <property type="project" value="InterPro"/>
</dbReference>
<dbReference type="InterPro" id="IPR010809">
    <property type="entry name" value="FliD_C"/>
</dbReference>
<dbReference type="RefSeq" id="WP_175548314.1">
    <property type="nucleotide sequence ID" value="NZ_FQZS01000003.1"/>
</dbReference>
<comment type="similarity">
    <text evidence="1 5">Belongs to the FliD family.</text>
</comment>
<keyword evidence="3" id="KW-0175">Coiled coil</keyword>
<keyword evidence="8" id="KW-0969">Cilium</keyword>
<dbReference type="Pfam" id="PF02465">
    <property type="entry name" value="FliD_N"/>
    <property type="match status" value="1"/>
</dbReference>
<dbReference type="GO" id="GO:0005576">
    <property type="term" value="C:extracellular region"/>
    <property type="evidence" value="ECO:0007669"/>
    <property type="project" value="UniProtKB-SubCell"/>
</dbReference>
<evidence type="ECO:0000256" key="1">
    <source>
        <dbReference type="ARBA" id="ARBA00009764"/>
    </source>
</evidence>
<comment type="subunit">
    <text evidence="2 5">Homopentamer.</text>
</comment>
<dbReference type="EMBL" id="FQZS01000003">
    <property type="protein sequence ID" value="SHI39032.1"/>
    <property type="molecule type" value="Genomic_DNA"/>
</dbReference>
<comment type="function">
    <text evidence="5">Required for morphogenesis and for the elongation of the flagellar filament by facilitating polymerization of the flagellin monomers at the tip of growing filament. Forms a capping structure, which prevents flagellin subunits (transported through the central channel of the flagellum) from leaking out without polymerization at the distal end.</text>
</comment>
<dbReference type="Pfam" id="PF07196">
    <property type="entry name" value="Flagellin_IN"/>
    <property type="match status" value="1"/>
</dbReference>
<name>A0A1M6ARD4_9FIRM</name>
<feature type="domain" description="Flagellar hook-associated protein 2 N-terminal" evidence="6">
    <location>
        <begin position="20"/>
        <end position="122"/>
    </location>
</feature>
<reference evidence="8 9" key="1">
    <citation type="submission" date="2016-11" db="EMBL/GenBank/DDBJ databases">
        <authorList>
            <person name="Jaros S."/>
            <person name="Januszkiewicz K."/>
            <person name="Wedrychowicz H."/>
        </authorList>
    </citation>
    <scope>NUCLEOTIDE SEQUENCE [LARGE SCALE GENOMIC DNA]</scope>
    <source>
        <strain evidence="8 9">DSM 19022</strain>
    </source>
</reference>
<dbReference type="GO" id="GO:0009424">
    <property type="term" value="C:bacterial-type flagellum hook"/>
    <property type="evidence" value="ECO:0007669"/>
    <property type="project" value="UniProtKB-UniRule"/>
</dbReference>
<evidence type="ECO:0000256" key="4">
    <source>
        <dbReference type="ARBA" id="ARBA00023143"/>
    </source>
</evidence>
<organism evidence="8 9">
    <name type="scientific">Lutispora thermophila DSM 19022</name>
    <dbReference type="NCBI Taxonomy" id="1122184"/>
    <lineage>
        <taxon>Bacteria</taxon>
        <taxon>Bacillati</taxon>
        <taxon>Bacillota</taxon>
        <taxon>Clostridia</taxon>
        <taxon>Lutisporales</taxon>
        <taxon>Lutisporaceae</taxon>
        <taxon>Lutispora</taxon>
    </lineage>
</organism>
<dbReference type="GO" id="GO:0007155">
    <property type="term" value="P:cell adhesion"/>
    <property type="evidence" value="ECO:0007669"/>
    <property type="project" value="InterPro"/>
</dbReference>
<feature type="domain" description="Flagellar hook-associated protein 2 C-terminal" evidence="7">
    <location>
        <begin position="239"/>
        <end position="530"/>
    </location>
</feature>